<evidence type="ECO:0000313" key="2">
    <source>
        <dbReference type="EMBL" id="CAK0894456.1"/>
    </source>
</evidence>
<dbReference type="EMBL" id="CAUYUJ010019900">
    <property type="protein sequence ID" value="CAK0894456.1"/>
    <property type="molecule type" value="Genomic_DNA"/>
</dbReference>
<comment type="caution">
    <text evidence="2">The sequence shown here is derived from an EMBL/GenBank/DDBJ whole genome shotgun (WGS) entry which is preliminary data.</text>
</comment>
<accession>A0ABN9X6P4</accession>
<reference evidence="2" key="1">
    <citation type="submission" date="2023-10" db="EMBL/GenBank/DDBJ databases">
        <authorList>
            <person name="Chen Y."/>
            <person name="Shah S."/>
            <person name="Dougan E. K."/>
            <person name="Thang M."/>
            <person name="Chan C."/>
        </authorList>
    </citation>
    <scope>NUCLEOTIDE SEQUENCE [LARGE SCALE GENOMIC DNA]</scope>
</reference>
<evidence type="ECO:0000313" key="3">
    <source>
        <dbReference type="Proteomes" id="UP001189429"/>
    </source>
</evidence>
<protein>
    <submittedName>
        <fullName evidence="2">Uncharacterized protein</fullName>
    </submittedName>
</protein>
<name>A0ABN9X6P4_9DINO</name>
<gene>
    <name evidence="2" type="ORF">PCOR1329_LOCUS73496</name>
</gene>
<feature type="region of interest" description="Disordered" evidence="1">
    <location>
        <begin position="102"/>
        <end position="131"/>
    </location>
</feature>
<proteinExistence type="predicted"/>
<sequence length="131" mass="13225">MAVAAARVLVGMASSRGRSAVRPCGDRCCAGGGLAAGASRAGAAVSAAGQWLGSSLADFQRAVEDSVLQESFAEGPREHFRRNRIPWSYDPGSSEELGGVFARRAGGPGARDGEPAPSAAEGGVRPAIEAV</sequence>
<dbReference type="Proteomes" id="UP001189429">
    <property type="component" value="Unassembled WGS sequence"/>
</dbReference>
<organism evidence="2 3">
    <name type="scientific">Prorocentrum cordatum</name>
    <dbReference type="NCBI Taxonomy" id="2364126"/>
    <lineage>
        <taxon>Eukaryota</taxon>
        <taxon>Sar</taxon>
        <taxon>Alveolata</taxon>
        <taxon>Dinophyceae</taxon>
        <taxon>Prorocentrales</taxon>
        <taxon>Prorocentraceae</taxon>
        <taxon>Prorocentrum</taxon>
    </lineage>
</organism>
<evidence type="ECO:0000256" key="1">
    <source>
        <dbReference type="SAM" id="MobiDB-lite"/>
    </source>
</evidence>
<keyword evidence="3" id="KW-1185">Reference proteome</keyword>